<dbReference type="Proteomes" id="UP000318582">
    <property type="component" value="Unassembled WGS sequence"/>
</dbReference>
<protein>
    <submittedName>
        <fullName evidence="10">Uncharacterized protein</fullName>
    </submittedName>
</protein>
<keyword evidence="5" id="KW-0677">Repeat</keyword>
<keyword evidence="3 9" id="KW-0813">Transport</keyword>
<evidence type="ECO:0000256" key="4">
    <source>
        <dbReference type="ARBA" id="ARBA00022692"/>
    </source>
</evidence>
<proteinExistence type="inferred from homology"/>
<dbReference type="SUPFAM" id="SSF103506">
    <property type="entry name" value="Mitochondrial carrier"/>
    <property type="match status" value="1"/>
</dbReference>
<sequence>MPSQQPKKTFTGNIATDQALAGFTAGAVSTVLLHPMDLVKTRFQCKFSYLNASKTRLSTSETFASIWKNEGGIRGLYRGVSPNFAGATASWGMYFWWYTIIKDWMRENPNEQLGAAQHLLASAEAGALTAVCTNPFWVVKTRMCATRAADVGAYRSLADGLTRMWREEGLRGFYKGMIPAFFGVSHGALQFMAYEEMKKLRINSMKGKKDVNKMDTLEYITMAATSKIFATVCTYPYQVLRSRLQSQIGHENTLYNGVIGTVKTIYRNEAIGGFYKGMGINIVRVLPGTCVTFGVYEGMSKIFRMYGN</sequence>
<evidence type="ECO:0000256" key="3">
    <source>
        <dbReference type="ARBA" id="ARBA00022448"/>
    </source>
</evidence>
<evidence type="ECO:0000256" key="5">
    <source>
        <dbReference type="ARBA" id="ARBA00022737"/>
    </source>
</evidence>
<dbReference type="PROSITE" id="PS50920">
    <property type="entry name" value="SOLCAR"/>
    <property type="match status" value="3"/>
</dbReference>
<gene>
    <name evidence="10" type="ORF">PhCBS80983_g03189</name>
</gene>
<evidence type="ECO:0000256" key="1">
    <source>
        <dbReference type="ARBA" id="ARBA00004141"/>
    </source>
</evidence>
<comment type="similarity">
    <text evidence="2 9">Belongs to the mitochondrial carrier (TC 2.A.29) family.</text>
</comment>
<organism evidence="10 11">
    <name type="scientific">Powellomyces hirtus</name>
    <dbReference type="NCBI Taxonomy" id="109895"/>
    <lineage>
        <taxon>Eukaryota</taxon>
        <taxon>Fungi</taxon>
        <taxon>Fungi incertae sedis</taxon>
        <taxon>Chytridiomycota</taxon>
        <taxon>Chytridiomycota incertae sedis</taxon>
        <taxon>Chytridiomycetes</taxon>
        <taxon>Spizellomycetales</taxon>
        <taxon>Powellomycetaceae</taxon>
        <taxon>Powellomyces</taxon>
    </lineage>
</organism>
<dbReference type="EMBL" id="QEAQ01000037">
    <property type="protein sequence ID" value="TPX58362.1"/>
    <property type="molecule type" value="Genomic_DNA"/>
</dbReference>
<dbReference type="Gene3D" id="1.50.40.10">
    <property type="entry name" value="Mitochondrial carrier domain"/>
    <property type="match status" value="1"/>
</dbReference>
<dbReference type="STRING" id="109895.A0A507E3I4"/>
<dbReference type="AlphaFoldDB" id="A0A507E3I4"/>
<evidence type="ECO:0000256" key="8">
    <source>
        <dbReference type="PROSITE-ProRule" id="PRU00282"/>
    </source>
</evidence>
<dbReference type="InterPro" id="IPR023395">
    <property type="entry name" value="MCP_dom_sf"/>
</dbReference>
<evidence type="ECO:0000313" key="10">
    <source>
        <dbReference type="EMBL" id="TPX58362.1"/>
    </source>
</evidence>
<comment type="subcellular location">
    <subcellularLocation>
        <location evidence="1">Membrane</location>
        <topology evidence="1">Multi-pass membrane protein</topology>
    </subcellularLocation>
</comment>
<keyword evidence="4 8" id="KW-0812">Transmembrane</keyword>
<dbReference type="PANTHER" id="PTHR45683">
    <property type="entry name" value="MITOCHONDRIAL NICOTINAMIDE ADENINE DINUCLEOTIDE TRANSPORTER 1-RELATED-RELATED"/>
    <property type="match status" value="1"/>
</dbReference>
<accession>A0A507E3I4</accession>
<keyword evidence="11" id="KW-1185">Reference proteome</keyword>
<dbReference type="InterPro" id="IPR018108">
    <property type="entry name" value="MCP_transmembrane"/>
</dbReference>
<evidence type="ECO:0000256" key="9">
    <source>
        <dbReference type="RuleBase" id="RU000488"/>
    </source>
</evidence>
<reference evidence="10 11" key="1">
    <citation type="journal article" date="2019" name="Sci. Rep.">
        <title>Comparative genomics of chytrid fungi reveal insights into the obligate biotrophic and pathogenic lifestyle of Synchytrium endobioticum.</title>
        <authorList>
            <person name="van de Vossenberg B.T.L.H."/>
            <person name="Warris S."/>
            <person name="Nguyen H.D.T."/>
            <person name="van Gent-Pelzer M.P.E."/>
            <person name="Joly D.L."/>
            <person name="van de Geest H.C."/>
            <person name="Bonants P.J.M."/>
            <person name="Smith D.S."/>
            <person name="Levesque C.A."/>
            <person name="van der Lee T.A.J."/>
        </authorList>
    </citation>
    <scope>NUCLEOTIDE SEQUENCE [LARGE SCALE GENOMIC DNA]</scope>
    <source>
        <strain evidence="10 11">CBS 809.83</strain>
    </source>
</reference>
<dbReference type="GO" id="GO:0016020">
    <property type="term" value="C:membrane"/>
    <property type="evidence" value="ECO:0007669"/>
    <property type="project" value="UniProtKB-SubCell"/>
</dbReference>
<name>A0A507E3I4_9FUNG</name>
<keyword evidence="6" id="KW-1133">Transmembrane helix</keyword>
<evidence type="ECO:0000256" key="6">
    <source>
        <dbReference type="ARBA" id="ARBA00022989"/>
    </source>
</evidence>
<dbReference type="InterPro" id="IPR044712">
    <property type="entry name" value="SLC25A32-like"/>
</dbReference>
<feature type="repeat" description="Solcar" evidence="8">
    <location>
        <begin position="13"/>
        <end position="104"/>
    </location>
</feature>
<dbReference type="Pfam" id="PF00153">
    <property type="entry name" value="Mito_carr"/>
    <property type="match status" value="3"/>
</dbReference>
<comment type="caution">
    <text evidence="10">The sequence shown here is derived from an EMBL/GenBank/DDBJ whole genome shotgun (WGS) entry which is preliminary data.</text>
</comment>
<dbReference type="GO" id="GO:0055085">
    <property type="term" value="P:transmembrane transport"/>
    <property type="evidence" value="ECO:0007669"/>
    <property type="project" value="InterPro"/>
</dbReference>
<feature type="repeat" description="Solcar" evidence="8">
    <location>
        <begin position="214"/>
        <end position="302"/>
    </location>
</feature>
<dbReference type="GO" id="GO:0006862">
    <property type="term" value="P:nucleotide transport"/>
    <property type="evidence" value="ECO:0007669"/>
    <property type="project" value="InterPro"/>
</dbReference>
<evidence type="ECO:0000256" key="2">
    <source>
        <dbReference type="ARBA" id="ARBA00006375"/>
    </source>
</evidence>
<feature type="repeat" description="Solcar" evidence="8">
    <location>
        <begin position="113"/>
        <end position="200"/>
    </location>
</feature>
<evidence type="ECO:0000256" key="7">
    <source>
        <dbReference type="ARBA" id="ARBA00023136"/>
    </source>
</evidence>
<evidence type="ECO:0000313" key="11">
    <source>
        <dbReference type="Proteomes" id="UP000318582"/>
    </source>
</evidence>
<keyword evidence="7 8" id="KW-0472">Membrane</keyword>